<evidence type="ECO:0008006" key="3">
    <source>
        <dbReference type="Google" id="ProtNLM"/>
    </source>
</evidence>
<dbReference type="Proteomes" id="UP000617555">
    <property type="component" value="Unassembled WGS sequence"/>
</dbReference>
<sequence>MSNKIKSEHFPILVVDKSLIDNIKSNTELHGLFNMLKADSFIQYENLYYLRLKVDVLVAYTTIWRNLSKLKKNGVFNVIKFSRSKLKCSIWYPVSFDDKPKQADITERENSTINLTWANSIQEKDKSIFITRTIINLFQVLFKQNNKNNSVKKVTTSLPSLNPIFDGPVNVKLTTTGDSDLPSPDDIIIYGSLIKCVVQSRLEHKRRGANNTPSSRMSFQVPINSIVNEVNISDTNAPRSRANIIASLLRLSYATITINPETLSPLNIELDEEIMIIDPISNFSTTLRRTVDGENFRGSGLMVADFNLPNIVCDAIDRMVFEADKGDFERITIEEQEPERLHEISSLFANTQNKTLSLLVVHLLAKSRSSNIVEESWPQIASAIENGLTASKLKLQITKIFNKSSAIKTHNNGLLLEDKGQRLTIYPSKVVYELKN</sequence>
<protein>
    <recommendedName>
        <fullName evidence="3">DUF3987 domain-containing protein</fullName>
    </recommendedName>
</protein>
<evidence type="ECO:0000313" key="2">
    <source>
        <dbReference type="Proteomes" id="UP000617555"/>
    </source>
</evidence>
<keyword evidence="2" id="KW-1185">Reference proteome</keyword>
<comment type="caution">
    <text evidence="1">The sequence shown here is derived from an EMBL/GenBank/DDBJ whole genome shotgun (WGS) entry which is preliminary data.</text>
</comment>
<name>A0ABQ1IV60_9GAMM</name>
<accession>A0ABQ1IV60</accession>
<gene>
    <name evidence="1" type="ORF">GCM10011607_11740</name>
</gene>
<evidence type="ECO:0000313" key="1">
    <source>
        <dbReference type="EMBL" id="GGB52899.1"/>
    </source>
</evidence>
<dbReference type="EMBL" id="BMII01000008">
    <property type="protein sequence ID" value="GGB52899.1"/>
    <property type="molecule type" value="Genomic_DNA"/>
</dbReference>
<reference evidence="2" key="1">
    <citation type="journal article" date="2019" name="Int. J. Syst. Evol. Microbiol.">
        <title>The Global Catalogue of Microorganisms (GCM) 10K type strain sequencing project: providing services to taxonomists for standard genome sequencing and annotation.</title>
        <authorList>
            <consortium name="The Broad Institute Genomics Platform"/>
            <consortium name="The Broad Institute Genome Sequencing Center for Infectious Disease"/>
            <person name="Wu L."/>
            <person name="Ma J."/>
        </authorList>
    </citation>
    <scope>NUCLEOTIDE SEQUENCE [LARGE SCALE GENOMIC DNA]</scope>
    <source>
        <strain evidence="2">CGMCC 1.15339</strain>
    </source>
</reference>
<organism evidence="1 2">
    <name type="scientific">Shewanella inventionis</name>
    <dbReference type="NCBI Taxonomy" id="1738770"/>
    <lineage>
        <taxon>Bacteria</taxon>
        <taxon>Pseudomonadati</taxon>
        <taxon>Pseudomonadota</taxon>
        <taxon>Gammaproteobacteria</taxon>
        <taxon>Alteromonadales</taxon>
        <taxon>Shewanellaceae</taxon>
        <taxon>Shewanella</taxon>
    </lineage>
</organism>
<proteinExistence type="predicted"/>